<organism evidence="2 3">
    <name type="scientific">Macrosiphum euphorbiae</name>
    <name type="common">potato aphid</name>
    <dbReference type="NCBI Taxonomy" id="13131"/>
    <lineage>
        <taxon>Eukaryota</taxon>
        <taxon>Metazoa</taxon>
        <taxon>Ecdysozoa</taxon>
        <taxon>Arthropoda</taxon>
        <taxon>Hexapoda</taxon>
        <taxon>Insecta</taxon>
        <taxon>Pterygota</taxon>
        <taxon>Neoptera</taxon>
        <taxon>Paraneoptera</taxon>
        <taxon>Hemiptera</taxon>
        <taxon>Sternorrhyncha</taxon>
        <taxon>Aphidomorpha</taxon>
        <taxon>Aphidoidea</taxon>
        <taxon>Aphididae</taxon>
        <taxon>Macrosiphini</taxon>
        <taxon>Macrosiphum</taxon>
    </lineage>
</organism>
<feature type="region of interest" description="Disordered" evidence="1">
    <location>
        <begin position="159"/>
        <end position="208"/>
    </location>
</feature>
<gene>
    <name evidence="2" type="ORF">MEUPH1_LOCUS25055</name>
</gene>
<name>A0AAV0XR79_9HEMI</name>
<evidence type="ECO:0000313" key="3">
    <source>
        <dbReference type="Proteomes" id="UP001160148"/>
    </source>
</evidence>
<feature type="region of interest" description="Disordered" evidence="1">
    <location>
        <begin position="59"/>
        <end position="141"/>
    </location>
</feature>
<dbReference type="EMBL" id="CARXXK010000671">
    <property type="protein sequence ID" value="CAI6370995.1"/>
    <property type="molecule type" value="Genomic_DNA"/>
</dbReference>
<feature type="compositionally biased region" description="Basic and acidic residues" evidence="1">
    <location>
        <begin position="189"/>
        <end position="208"/>
    </location>
</feature>
<dbReference type="Proteomes" id="UP001160148">
    <property type="component" value="Unassembled WGS sequence"/>
</dbReference>
<reference evidence="2 3" key="1">
    <citation type="submission" date="2023-01" db="EMBL/GenBank/DDBJ databases">
        <authorList>
            <person name="Whitehead M."/>
        </authorList>
    </citation>
    <scope>NUCLEOTIDE SEQUENCE [LARGE SCALE GENOMIC DNA]</scope>
</reference>
<accession>A0AAV0XR79</accession>
<feature type="compositionally biased region" description="Polar residues" evidence="1">
    <location>
        <begin position="165"/>
        <end position="175"/>
    </location>
</feature>
<sequence length="208" mass="23610">MSHSSVKPKTTTNENSARNGQLVYIRVRFTDRASNSFNLQNIKTSEINTLCRLLKDNRRTTDTEEERRDRHNRTPLVKTDPSSTGSVQTIGRRHNQPPTTPTDQDSGAGLTRHKVAIRTLGYQPSSKEPTTILKSTNQPGVLQRGVKEPRLSPYTRWKFKRSFSGPPTTHSQSPQARLPRPRFPPGPSDQRHFFERADHSHPGRPDNV</sequence>
<proteinExistence type="predicted"/>
<protein>
    <submittedName>
        <fullName evidence="2">Uncharacterized protein</fullName>
    </submittedName>
</protein>
<comment type="caution">
    <text evidence="2">The sequence shown here is derived from an EMBL/GenBank/DDBJ whole genome shotgun (WGS) entry which is preliminary data.</text>
</comment>
<dbReference type="AlphaFoldDB" id="A0AAV0XR79"/>
<feature type="compositionally biased region" description="Polar residues" evidence="1">
    <location>
        <begin position="122"/>
        <end position="140"/>
    </location>
</feature>
<feature type="compositionally biased region" description="Basic and acidic residues" evidence="1">
    <location>
        <begin position="59"/>
        <end position="69"/>
    </location>
</feature>
<evidence type="ECO:0000256" key="1">
    <source>
        <dbReference type="SAM" id="MobiDB-lite"/>
    </source>
</evidence>
<keyword evidence="3" id="KW-1185">Reference proteome</keyword>
<feature type="compositionally biased region" description="Polar residues" evidence="1">
    <location>
        <begin position="80"/>
        <end position="89"/>
    </location>
</feature>
<evidence type="ECO:0000313" key="2">
    <source>
        <dbReference type="EMBL" id="CAI6370995.1"/>
    </source>
</evidence>